<feature type="region of interest" description="Disordered" evidence="1">
    <location>
        <begin position="1"/>
        <end position="22"/>
    </location>
</feature>
<evidence type="ECO:0000313" key="2">
    <source>
        <dbReference type="EMBL" id="KAB1212592.1"/>
    </source>
</evidence>
<organism evidence="2 3">
    <name type="scientific">Morella rubra</name>
    <name type="common">Chinese bayberry</name>
    <dbReference type="NCBI Taxonomy" id="262757"/>
    <lineage>
        <taxon>Eukaryota</taxon>
        <taxon>Viridiplantae</taxon>
        <taxon>Streptophyta</taxon>
        <taxon>Embryophyta</taxon>
        <taxon>Tracheophyta</taxon>
        <taxon>Spermatophyta</taxon>
        <taxon>Magnoliopsida</taxon>
        <taxon>eudicotyledons</taxon>
        <taxon>Gunneridae</taxon>
        <taxon>Pentapetalae</taxon>
        <taxon>rosids</taxon>
        <taxon>fabids</taxon>
        <taxon>Fagales</taxon>
        <taxon>Myricaceae</taxon>
        <taxon>Morella</taxon>
    </lineage>
</organism>
<reference evidence="2 3" key="1">
    <citation type="journal article" date="2019" name="Plant Biotechnol. J.">
        <title>The red bayberry genome and genetic basis of sex determination.</title>
        <authorList>
            <person name="Jia H.M."/>
            <person name="Jia H.J."/>
            <person name="Cai Q.L."/>
            <person name="Wang Y."/>
            <person name="Zhao H.B."/>
            <person name="Yang W.F."/>
            <person name="Wang G.Y."/>
            <person name="Li Y.H."/>
            <person name="Zhan D.L."/>
            <person name="Shen Y.T."/>
            <person name="Niu Q.F."/>
            <person name="Chang L."/>
            <person name="Qiu J."/>
            <person name="Zhao L."/>
            <person name="Xie H.B."/>
            <person name="Fu W.Y."/>
            <person name="Jin J."/>
            <person name="Li X.W."/>
            <person name="Jiao Y."/>
            <person name="Zhou C.C."/>
            <person name="Tu T."/>
            <person name="Chai C.Y."/>
            <person name="Gao J.L."/>
            <person name="Fan L.J."/>
            <person name="van de Weg E."/>
            <person name="Wang J.Y."/>
            <person name="Gao Z.S."/>
        </authorList>
    </citation>
    <scope>NUCLEOTIDE SEQUENCE [LARGE SCALE GENOMIC DNA]</scope>
    <source>
        <tissue evidence="2">Leaves</tissue>
    </source>
</reference>
<gene>
    <name evidence="2" type="ORF">CJ030_MR5G022559</name>
</gene>
<comment type="caution">
    <text evidence="2">The sequence shown here is derived from an EMBL/GenBank/DDBJ whole genome shotgun (WGS) entry which is preliminary data.</text>
</comment>
<evidence type="ECO:0000256" key="1">
    <source>
        <dbReference type="SAM" id="MobiDB-lite"/>
    </source>
</evidence>
<accession>A0A6A1VI65</accession>
<dbReference type="Proteomes" id="UP000516437">
    <property type="component" value="Chromosome 5"/>
</dbReference>
<protein>
    <submittedName>
        <fullName evidence="2">Uncharacterized protein</fullName>
    </submittedName>
</protein>
<proteinExistence type="predicted"/>
<dbReference type="EMBL" id="RXIC02000023">
    <property type="protein sequence ID" value="KAB1212592.1"/>
    <property type="molecule type" value="Genomic_DNA"/>
</dbReference>
<keyword evidence="3" id="KW-1185">Reference proteome</keyword>
<evidence type="ECO:0000313" key="3">
    <source>
        <dbReference type="Proteomes" id="UP000516437"/>
    </source>
</evidence>
<sequence length="168" mass="19890">MRNQDRDSVPEQEVADHDDLRDGKWNRAPEVQLEVRGMQYLFSADIIADFLHYPRLETHYFVEVPLMNEQRTSEQNLWTLMTGKTSAVVGSIIKQSDFLLFWRMVHLIWKPNVDGRSNSTECPFTRALWMLLLGQQTWIGFPLYMFELVMDEAWGINDYSFLYDLFLT</sequence>
<dbReference type="AlphaFoldDB" id="A0A6A1VI65"/>
<dbReference type="OrthoDB" id="1102012at2759"/>
<name>A0A6A1VI65_9ROSI</name>